<dbReference type="OrthoDB" id="10070446at2759"/>
<dbReference type="AlphaFoldDB" id="A0A2G9SC98"/>
<sequence>MFLVGTMYKLDTDSADKKKLYTFHLNYTSRNNHASAHYCHLVVEEKFSIASHYFFLCQVLLHLKVTLELPLDEAHGNNRGLCLFKSSQRLTTYYFVVLCF</sequence>
<proteinExistence type="predicted"/>
<protein>
    <submittedName>
        <fullName evidence="1">Uncharacterized protein</fullName>
    </submittedName>
</protein>
<gene>
    <name evidence="1" type="ORF">AB205_0126960</name>
</gene>
<organism evidence="1 2">
    <name type="scientific">Aquarana catesbeiana</name>
    <name type="common">American bullfrog</name>
    <name type="synonym">Rana catesbeiana</name>
    <dbReference type="NCBI Taxonomy" id="8400"/>
    <lineage>
        <taxon>Eukaryota</taxon>
        <taxon>Metazoa</taxon>
        <taxon>Chordata</taxon>
        <taxon>Craniata</taxon>
        <taxon>Vertebrata</taxon>
        <taxon>Euteleostomi</taxon>
        <taxon>Amphibia</taxon>
        <taxon>Batrachia</taxon>
        <taxon>Anura</taxon>
        <taxon>Neobatrachia</taxon>
        <taxon>Ranoidea</taxon>
        <taxon>Ranidae</taxon>
        <taxon>Aquarana</taxon>
    </lineage>
</organism>
<reference evidence="2" key="1">
    <citation type="journal article" date="2017" name="Nat. Commun.">
        <title>The North American bullfrog draft genome provides insight into hormonal regulation of long noncoding RNA.</title>
        <authorList>
            <person name="Hammond S.A."/>
            <person name="Warren R.L."/>
            <person name="Vandervalk B.P."/>
            <person name="Kucuk E."/>
            <person name="Khan H."/>
            <person name="Gibb E.A."/>
            <person name="Pandoh P."/>
            <person name="Kirk H."/>
            <person name="Zhao Y."/>
            <person name="Jones M."/>
            <person name="Mungall A.J."/>
            <person name="Coope R."/>
            <person name="Pleasance S."/>
            <person name="Moore R.A."/>
            <person name="Holt R.A."/>
            <person name="Round J.M."/>
            <person name="Ohora S."/>
            <person name="Walle B.V."/>
            <person name="Veldhoen N."/>
            <person name="Helbing C.C."/>
            <person name="Birol I."/>
        </authorList>
    </citation>
    <scope>NUCLEOTIDE SEQUENCE [LARGE SCALE GENOMIC DNA]</scope>
</reference>
<name>A0A2G9SC98_AQUCT</name>
<evidence type="ECO:0000313" key="1">
    <source>
        <dbReference type="EMBL" id="PIO37113.1"/>
    </source>
</evidence>
<dbReference type="EMBL" id="KV926970">
    <property type="protein sequence ID" value="PIO37113.1"/>
    <property type="molecule type" value="Genomic_DNA"/>
</dbReference>
<keyword evidence="2" id="KW-1185">Reference proteome</keyword>
<evidence type="ECO:0000313" key="2">
    <source>
        <dbReference type="Proteomes" id="UP000228934"/>
    </source>
</evidence>
<accession>A0A2G9SC98</accession>
<dbReference type="Proteomes" id="UP000228934">
    <property type="component" value="Unassembled WGS sequence"/>
</dbReference>